<dbReference type="Proteomes" id="UP000030130">
    <property type="component" value="Unassembled WGS sequence"/>
</dbReference>
<dbReference type="AlphaFoldDB" id="A0A0A2EY33"/>
<feature type="transmembrane region" description="Helical" evidence="2">
    <location>
        <begin position="372"/>
        <end position="391"/>
    </location>
</feature>
<evidence type="ECO:0000256" key="2">
    <source>
        <dbReference type="SAM" id="Phobius"/>
    </source>
</evidence>
<feature type="transmembrane region" description="Helical" evidence="2">
    <location>
        <begin position="150"/>
        <end position="169"/>
    </location>
</feature>
<feature type="transmembrane region" description="Helical" evidence="2">
    <location>
        <begin position="175"/>
        <end position="194"/>
    </location>
</feature>
<feature type="transmembrane region" description="Helical" evidence="2">
    <location>
        <begin position="820"/>
        <end position="838"/>
    </location>
</feature>
<dbReference type="InterPro" id="IPR018580">
    <property type="entry name" value="Uncharacterised_YfhO"/>
</dbReference>
<protein>
    <submittedName>
        <fullName evidence="3">Membrane protein</fullName>
    </submittedName>
</protein>
<keyword evidence="2" id="KW-1133">Transmembrane helix</keyword>
<feature type="transmembrane region" description="Helical" evidence="2">
    <location>
        <begin position="30"/>
        <end position="49"/>
    </location>
</feature>
<evidence type="ECO:0000313" key="3">
    <source>
        <dbReference type="EMBL" id="KGN83838.1"/>
    </source>
</evidence>
<feature type="transmembrane region" description="Helical" evidence="2">
    <location>
        <begin position="435"/>
        <end position="458"/>
    </location>
</feature>
<dbReference type="RefSeq" id="WP_039422207.1">
    <property type="nucleotide sequence ID" value="NZ_JRAI01000082.1"/>
</dbReference>
<dbReference type="PANTHER" id="PTHR38454:SF1">
    <property type="entry name" value="INTEGRAL MEMBRANE PROTEIN"/>
    <property type="match status" value="1"/>
</dbReference>
<feature type="transmembrane region" description="Helical" evidence="2">
    <location>
        <begin position="199"/>
        <end position="216"/>
    </location>
</feature>
<feature type="transmembrane region" description="Helical" evidence="2">
    <location>
        <begin position="398"/>
        <end position="423"/>
    </location>
</feature>
<dbReference type="OrthoDB" id="9772884at2"/>
<gene>
    <name evidence="3" type="ORF">HR08_10315</name>
</gene>
<comment type="caution">
    <text evidence="3">The sequence shown here is derived from an EMBL/GenBank/DDBJ whole genome shotgun (WGS) entry which is preliminary data.</text>
</comment>
<feature type="transmembrane region" description="Helical" evidence="2">
    <location>
        <begin position="222"/>
        <end position="241"/>
    </location>
</feature>
<feature type="transmembrane region" description="Helical" evidence="2">
    <location>
        <begin position="532"/>
        <end position="550"/>
    </location>
</feature>
<sequence>MKQNEKPTAGAETAGTASTTKGRKPDWRKILPYAAVILLFIALALAYFYPATFDGRVLFQGDVAGASGTAQDVRDWETQTGERSYWTNSLFGGMPMYQISPSYPSTHTLQTIQDVLTLRKPFYLLGTYAWMLFAMMGGFFLFLRSLRIRILPALIGSIAWAFSSYFLILIMAGHIWKLTALCFIPPTLAGMIWIYNRKWLAGGSVMAFFTALQVLANHVQMSYYFLFVMFFLVLAFLAEAIQTKRIRHFFLSSAVVVIAGLVGVAVNSTNLFHTYQYGKETMRGGSELTLKQSGAPTDRATHENKSGLDKAYITQWSYGIGETWSLLIPDIKGGSSGYLGYDEKVMETVNPSYAQAIARMNRYWGDQPFTAGPVYVGAFVLFLFVLGCFIVKGPVKWALLAATILSILLSWGHNMMWLTSFFIDHFPLYDKFRTVSSILVIAEFTIPALAVMALVEIIKEGKPLLKRERTAWIAATLLTLGTSLLFALVPSLLGLLSGQEEAMFREAAGHPEAAAIKTALVDIRSGILSADAWRSFGILAVCGILLWLFFQKKLKATALLVSFAVITLVDLWTVDKRYLNDEHFIDPELVSQRAAPLTEADKQILADKSLGHRVLNLTVDTYSDATTSRWHRSIGGYHAAKLQRYQDLIEHQLSKGNQEVINMLNTKYIIAPGENNRPTPMLNPDAYGPAWPAGSIHWVGNANEEMMALDSNRLTRDVAVVDERFSSESLKRLPTLTDSTASISLKEYAPNRQVYEAVSTQPMLGVFSEIYYPHGWTATIDGQAAPIIRANYVLRALELPAGRHKIEFRFDPRSLHITEVIAKTALALLLLGIVWAIARPFFLREKRPTA</sequence>
<feature type="transmembrane region" description="Helical" evidence="2">
    <location>
        <begin position="557"/>
        <end position="574"/>
    </location>
</feature>
<dbReference type="PANTHER" id="PTHR38454">
    <property type="entry name" value="INTEGRAL MEMBRANE PROTEIN-RELATED"/>
    <property type="match status" value="1"/>
</dbReference>
<name>A0A0A2EY33_9PORP</name>
<feature type="transmembrane region" description="Helical" evidence="2">
    <location>
        <begin position="470"/>
        <end position="493"/>
    </location>
</feature>
<feature type="region of interest" description="Disordered" evidence="1">
    <location>
        <begin position="1"/>
        <end position="23"/>
    </location>
</feature>
<keyword evidence="2" id="KW-0812">Transmembrane</keyword>
<organism evidence="3 4">
    <name type="scientific">Porphyromonas gulae</name>
    <dbReference type="NCBI Taxonomy" id="111105"/>
    <lineage>
        <taxon>Bacteria</taxon>
        <taxon>Pseudomonadati</taxon>
        <taxon>Bacteroidota</taxon>
        <taxon>Bacteroidia</taxon>
        <taxon>Bacteroidales</taxon>
        <taxon>Porphyromonadaceae</taxon>
        <taxon>Porphyromonas</taxon>
    </lineage>
</organism>
<feature type="transmembrane region" description="Helical" evidence="2">
    <location>
        <begin position="122"/>
        <end position="143"/>
    </location>
</feature>
<proteinExistence type="predicted"/>
<dbReference type="eggNOG" id="COG4485">
    <property type="taxonomic scope" value="Bacteria"/>
</dbReference>
<accession>A0A0A2EY33</accession>
<reference evidence="3 4" key="1">
    <citation type="submission" date="2014-08" db="EMBL/GenBank/DDBJ databases">
        <title>Porphyromonas gulae strain:COT-052_OH1451 Genome sequencing.</title>
        <authorList>
            <person name="Wallis C."/>
            <person name="Deusch O."/>
            <person name="O'Flynn C."/>
            <person name="Davis I."/>
            <person name="Jospin G."/>
            <person name="Darling A.E."/>
            <person name="Coil D.A."/>
            <person name="Alexiev A."/>
            <person name="Horsfall A."/>
            <person name="Kirkwood N."/>
            <person name="Harris S."/>
            <person name="Eisen J.A."/>
        </authorList>
    </citation>
    <scope>NUCLEOTIDE SEQUENCE [LARGE SCALE GENOMIC DNA]</scope>
    <source>
        <strain evidence="4">COT-052 OH1451</strain>
    </source>
</reference>
<dbReference type="STRING" id="111105.HR09_00740"/>
<feature type="compositionally biased region" description="Low complexity" evidence="1">
    <location>
        <begin position="8"/>
        <end position="20"/>
    </location>
</feature>
<dbReference type="EMBL" id="JRAI01000082">
    <property type="protein sequence ID" value="KGN83838.1"/>
    <property type="molecule type" value="Genomic_DNA"/>
</dbReference>
<evidence type="ECO:0000313" key="4">
    <source>
        <dbReference type="Proteomes" id="UP000030130"/>
    </source>
</evidence>
<keyword evidence="2" id="KW-0472">Membrane</keyword>
<feature type="transmembrane region" description="Helical" evidence="2">
    <location>
        <begin position="248"/>
        <end position="266"/>
    </location>
</feature>
<evidence type="ECO:0000256" key="1">
    <source>
        <dbReference type="SAM" id="MobiDB-lite"/>
    </source>
</evidence>